<name>A0A9J6B818_SOLCO</name>
<accession>A0A9J6B818</accession>
<protein>
    <submittedName>
        <fullName evidence="1">Uncharacterized protein</fullName>
    </submittedName>
</protein>
<dbReference type="EMBL" id="JACXVP010000001">
    <property type="protein sequence ID" value="KAG5632747.1"/>
    <property type="molecule type" value="Genomic_DNA"/>
</dbReference>
<gene>
    <name evidence="1" type="ORF">H5410_004464</name>
</gene>
<proteinExistence type="predicted"/>
<reference evidence="1 2" key="1">
    <citation type="submission" date="2020-09" db="EMBL/GenBank/DDBJ databases">
        <title>De no assembly of potato wild relative species, Solanum commersonii.</title>
        <authorList>
            <person name="Cho K."/>
        </authorList>
    </citation>
    <scope>NUCLEOTIDE SEQUENCE [LARGE SCALE GENOMIC DNA]</scope>
    <source>
        <strain evidence="1">LZ3.2</strain>
        <tissue evidence="1">Leaf</tissue>
    </source>
</reference>
<feature type="non-terminal residue" evidence="1">
    <location>
        <position position="60"/>
    </location>
</feature>
<evidence type="ECO:0000313" key="1">
    <source>
        <dbReference type="EMBL" id="KAG5632747.1"/>
    </source>
</evidence>
<dbReference type="Proteomes" id="UP000824120">
    <property type="component" value="Chromosome 1"/>
</dbReference>
<sequence>KYCPQMFILSQYLMKTLKFQAQKGTKRLKRTKKLKPEHRQAHLAIRRRDALRPFFHYVKP</sequence>
<keyword evidence="2" id="KW-1185">Reference proteome</keyword>
<dbReference type="AlphaFoldDB" id="A0A9J6B818"/>
<organism evidence="1 2">
    <name type="scientific">Solanum commersonii</name>
    <name type="common">Commerson's wild potato</name>
    <name type="synonym">Commerson's nightshade</name>
    <dbReference type="NCBI Taxonomy" id="4109"/>
    <lineage>
        <taxon>Eukaryota</taxon>
        <taxon>Viridiplantae</taxon>
        <taxon>Streptophyta</taxon>
        <taxon>Embryophyta</taxon>
        <taxon>Tracheophyta</taxon>
        <taxon>Spermatophyta</taxon>
        <taxon>Magnoliopsida</taxon>
        <taxon>eudicotyledons</taxon>
        <taxon>Gunneridae</taxon>
        <taxon>Pentapetalae</taxon>
        <taxon>asterids</taxon>
        <taxon>lamiids</taxon>
        <taxon>Solanales</taxon>
        <taxon>Solanaceae</taxon>
        <taxon>Solanoideae</taxon>
        <taxon>Solaneae</taxon>
        <taxon>Solanum</taxon>
    </lineage>
</organism>
<evidence type="ECO:0000313" key="2">
    <source>
        <dbReference type="Proteomes" id="UP000824120"/>
    </source>
</evidence>
<comment type="caution">
    <text evidence="1">The sequence shown here is derived from an EMBL/GenBank/DDBJ whole genome shotgun (WGS) entry which is preliminary data.</text>
</comment>